<protein>
    <recommendedName>
        <fullName evidence="2">Integrase catalytic domain-containing protein</fullName>
    </recommendedName>
</protein>
<evidence type="ECO:0008006" key="2">
    <source>
        <dbReference type="Google" id="ProtNLM"/>
    </source>
</evidence>
<reference evidence="1" key="1">
    <citation type="journal article" date="2014" name="Front. Microbiol.">
        <title>High frequency of phylogenetically diverse reductive dehalogenase-homologous genes in deep subseafloor sedimentary metagenomes.</title>
        <authorList>
            <person name="Kawai M."/>
            <person name="Futagami T."/>
            <person name="Toyoda A."/>
            <person name="Takaki Y."/>
            <person name="Nishi S."/>
            <person name="Hori S."/>
            <person name="Arai W."/>
            <person name="Tsubouchi T."/>
            <person name="Morono Y."/>
            <person name="Uchiyama I."/>
            <person name="Ito T."/>
            <person name="Fujiyama A."/>
            <person name="Inagaki F."/>
            <person name="Takami H."/>
        </authorList>
    </citation>
    <scope>NUCLEOTIDE SEQUENCE</scope>
    <source>
        <strain evidence="1">Expedition CK06-06</strain>
    </source>
</reference>
<evidence type="ECO:0000313" key="1">
    <source>
        <dbReference type="EMBL" id="GAG02301.1"/>
    </source>
</evidence>
<dbReference type="EMBL" id="BARS01020008">
    <property type="protein sequence ID" value="GAG02301.1"/>
    <property type="molecule type" value="Genomic_DNA"/>
</dbReference>
<dbReference type="AlphaFoldDB" id="X0VP09"/>
<gene>
    <name evidence="1" type="ORF">S01H1_32328</name>
</gene>
<name>X0VP09_9ZZZZ</name>
<organism evidence="1">
    <name type="scientific">marine sediment metagenome</name>
    <dbReference type="NCBI Taxonomy" id="412755"/>
    <lineage>
        <taxon>unclassified sequences</taxon>
        <taxon>metagenomes</taxon>
        <taxon>ecological metagenomes</taxon>
    </lineage>
</organism>
<accession>X0VP09</accession>
<sequence length="109" mass="12421">MRRFVAKRRRTNRETFLPLAHEPGQRAEAYFGHIYVDFPEGRRQVAVLLLTWAWSNRTFAIALPSEKVEATLHGTVEAFKYFGFAPKELLLTAVQNCGAGRPNFAARGR</sequence>
<comment type="caution">
    <text evidence="1">The sequence shown here is derived from an EMBL/GenBank/DDBJ whole genome shotgun (WGS) entry which is preliminary data.</text>
</comment>
<proteinExistence type="predicted"/>